<dbReference type="InterPro" id="IPR036961">
    <property type="entry name" value="Kinesin_motor_dom_sf"/>
</dbReference>
<evidence type="ECO:0000313" key="3">
    <source>
        <dbReference type="EMBL" id="MPC97163.1"/>
    </source>
</evidence>
<proteinExistence type="predicted"/>
<keyword evidence="1" id="KW-0547">Nucleotide-binding</keyword>
<keyword evidence="4" id="KW-1185">Reference proteome</keyword>
<protein>
    <recommendedName>
        <fullName evidence="5">Myosin motor domain-containing protein</fullName>
    </recommendedName>
</protein>
<organism evidence="3 4">
    <name type="scientific">Portunus trituberculatus</name>
    <name type="common">Swimming crab</name>
    <name type="synonym">Neptunus trituberculatus</name>
    <dbReference type="NCBI Taxonomy" id="210409"/>
    <lineage>
        <taxon>Eukaryota</taxon>
        <taxon>Metazoa</taxon>
        <taxon>Ecdysozoa</taxon>
        <taxon>Arthropoda</taxon>
        <taxon>Crustacea</taxon>
        <taxon>Multicrustacea</taxon>
        <taxon>Malacostraca</taxon>
        <taxon>Eumalacostraca</taxon>
        <taxon>Eucarida</taxon>
        <taxon>Decapoda</taxon>
        <taxon>Pleocyemata</taxon>
        <taxon>Brachyura</taxon>
        <taxon>Eubrachyura</taxon>
        <taxon>Portunoidea</taxon>
        <taxon>Portunidae</taxon>
        <taxon>Portuninae</taxon>
        <taxon>Portunus</taxon>
    </lineage>
</organism>
<dbReference type="EMBL" id="VSRR010108834">
    <property type="protein sequence ID" value="MPC97163.1"/>
    <property type="molecule type" value="Genomic_DNA"/>
</dbReference>
<name>A0A5B7JRT3_PORTR</name>
<dbReference type="InterPro" id="IPR027417">
    <property type="entry name" value="P-loop_NTPase"/>
</dbReference>
<accession>A0A5B7JRT3</accession>
<evidence type="ECO:0000313" key="4">
    <source>
        <dbReference type="Proteomes" id="UP000324222"/>
    </source>
</evidence>
<evidence type="ECO:0000256" key="1">
    <source>
        <dbReference type="ARBA" id="ARBA00022741"/>
    </source>
</evidence>
<dbReference type="Gene3D" id="3.40.850.10">
    <property type="entry name" value="Kinesin motor domain"/>
    <property type="match status" value="1"/>
</dbReference>
<sequence>MSILHSYSKFSYSTGASGSGKTYTSMLLLRQLFDVAGGGPETDAFKHLAAAFTVLRSLGSAKTTSNSESSRIVSIEKPLKSTVSVS</sequence>
<dbReference type="AlphaFoldDB" id="A0A5B7JRT3"/>
<comment type="caution">
    <text evidence="3">The sequence shown here is derived from an EMBL/GenBank/DDBJ whole genome shotgun (WGS) entry which is preliminary data.</text>
</comment>
<dbReference type="OrthoDB" id="370884at2759"/>
<evidence type="ECO:0000256" key="2">
    <source>
        <dbReference type="ARBA" id="ARBA00022840"/>
    </source>
</evidence>
<dbReference type="Proteomes" id="UP000324222">
    <property type="component" value="Unassembled WGS sequence"/>
</dbReference>
<keyword evidence="2" id="KW-0067">ATP-binding</keyword>
<dbReference type="GO" id="GO:0005524">
    <property type="term" value="F:ATP binding"/>
    <property type="evidence" value="ECO:0007669"/>
    <property type="project" value="UniProtKB-KW"/>
</dbReference>
<evidence type="ECO:0008006" key="5">
    <source>
        <dbReference type="Google" id="ProtNLM"/>
    </source>
</evidence>
<gene>
    <name evidence="3" type="ORF">E2C01_092458</name>
</gene>
<dbReference type="SUPFAM" id="SSF52540">
    <property type="entry name" value="P-loop containing nucleoside triphosphate hydrolases"/>
    <property type="match status" value="1"/>
</dbReference>
<reference evidence="3 4" key="1">
    <citation type="submission" date="2019-05" db="EMBL/GenBank/DDBJ databases">
        <title>Another draft genome of Portunus trituberculatus and its Hox gene families provides insights of decapod evolution.</title>
        <authorList>
            <person name="Jeong J.-H."/>
            <person name="Song I."/>
            <person name="Kim S."/>
            <person name="Choi T."/>
            <person name="Kim D."/>
            <person name="Ryu S."/>
            <person name="Kim W."/>
        </authorList>
    </citation>
    <scope>NUCLEOTIDE SEQUENCE [LARGE SCALE GENOMIC DNA]</scope>
    <source>
        <tissue evidence="3">Muscle</tissue>
    </source>
</reference>